<evidence type="ECO:0000256" key="1">
    <source>
        <dbReference type="ARBA" id="ARBA00004442"/>
    </source>
</evidence>
<dbReference type="InterPro" id="IPR013356">
    <property type="entry name" value="T2SS_GspD"/>
</dbReference>
<evidence type="ECO:0000256" key="11">
    <source>
        <dbReference type="SAM" id="SignalP"/>
    </source>
</evidence>
<dbReference type="EMBL" id="CP069213">
    <property type="protein sequence ID" value="QRH02011.1"/>
    <property type="molecule type" value="Genomic_DNA"/>
</dbReference>
<comment type="subcellular location">
    <subcellularLocation>
        <location evidence="1 10">Cell outer membrane</location>
    </subcellularLocation>
</comment>
<keyword evidence="4" id="KW-1134">Transmembrane beta strand</keyword>
<feature type="domain" description="NolW-like" evidence="13">
    <location>
        <begin position="272"/>
        <end position="351"/>
    </location>
</feature>
<dbReference type="RefSeq" id="WP_203325670.1">
    <property type="nucleotide sequence ID" value="NZ_CP069213.1"/>
</dbReference>
<dbReference type="InterPro" id="IPR004846">
    <property type="entry name" value="T2SS/T3SS_dom"/>
</dbReference>
<dbReference type="PANTHER" id="PTHR30332">
    <property type="entry name" value="PROBABLE GENERAL SECRETION PATHWAY PROTEIN D"/>
    <property type="match status" value="1"/>
</dbReference>
<dbReference type="InterPro" id="IPR038591">
    <property type="entry name" value="NolW-like_sf"/>
</dbReference>
<feature type="chain" id="PRO_5045344181" evidence="11">
    <location>
        <begin position="29"/>
        <end position="702"/>
    </location>
</feature>
<evidence type="ECO:0000256" key="3">
    <source>
        <dbReference type="ARBA" id="ARBA00022448"/>
    </source>
</evidence>
<dbReference type="Pfam" id="PF03958">
    <property type="entry name" value="Secretin_N"/>
    <property type="match status" value="3"/>
</dbReference>
<keyword evidence="5" id="KW-0812">Transmembrane</keyword>
<evidence type="ECO:0000256" key="2">
    <source>
        <dbReference type="ARBA" id="ARBA00006980"/>
    </source>
</evidence>
<protein>
    <submittedName>
        <fullName evidence="15">Type II secretion system secretin GspD</fullName>
    </submittedName>
</protein>
<dbReference type="Pfam" id="PF00263">
    <property type="entry name" value="Secretin"/>
    <property type="match status" value="1"/>
</dbReference>
<feature type="domain" description="NolW-like" evidence="13">
    <location>
        <begin position="198"/>
        <end position="267"/>
    </location>
</feature>
<name>A0ABX7G3W6_9GAMM</name>
<evidence type="ECO:0000256" key="9">
    <source>
        <dbReference type="ARBA" id="ARBA00023237"/>
    </source>
</evidence>
<evidence type="ECO:0000313" key="15">
    <source>
        <dbReference type="EMBL" id="QRH02011.1"/>
    </source>
</evidence>
<feature type="signal peptide" evidence="11">
    <location>
        <begin position="1"/>
        <end position="28"/>
    </location>
</feature>
<evidence type="ECO:0000256" key="8">
    <source>
        <dbReference type="ARBA" id="ARBA00023136"/>
    </source>
</evidence>
<dbReference type="InterPro" id="IPR001775">
    <property type="entry name" value="GspD/PilQ"/>
</dbReference>
<evidence type="ECO:0000313" key="16">
    <source>
        <dbReference type="Proteomes" id="UP000596252"/>
    </source>
</evidence>
<dbReference type="InterPro" id="IPR050810">
    <property type="entry name" value="Bact_Secretion_Sys_Channel"/>
</dbReference>
<evidence type="ECO:0000256" key="6">
    <source>
        <dbReference type="ARBA" id="ARBA00022729"/>
    </source>
</evidence>
<gene>
    <name evidence="15" type="primary">gspD</name>
    <name evidence="15" type="ORF">JQC75_00760</name>
</gene>
<evidence type="ECO:0000256" key="10">
    <source>
        <dbReference type="RuleBase" id="RU004004"/>
    </source>
</evidence>
<dbReference type="Gene3D" id="3.30.1370.120">
    <property type="match status" value="3"/>
</dbReference>
<keyword evidence="7" id="KW-0653">Protein transport</keyword>
<keyword evidence="9" id="KW-0998">Cell outer membrane</keyword>
<dbReference type="NCBIfam" id="TIGR02517">
    <property type="entry name" value="type_II_gspD"/>
    <property type="match status" value="1"/>
</dbReference>
<proteinExistence type="inferred from homology"/>
<reference evidence="15 16" key="1">
    <citation type="journal article" date="2012" name="Antonie Van Leeuwenhoek">
        <title>Shewanella litorisediminis sp. nov., a gammaproteobacterium isolated from a tidal flat sediment.</title>
        <authorList>
            <person name="Lee M.H."/>
            <person name="Yoon J.H."/>
        </authorList>
    </citation>
    <scope>NUCLEOTIDE SEQUENCE [LARGE SCALE GENOMIC DNA]</scope>
    <source>
        <strain evidence="15 16">SMK1-12</strain>
    </source>
</reference>
<feature type="domain" description="GspD-like N0" evidence="14">
    <location>
        <begin position="36"/>
        <end position="105"/>
    </location>
</feature>
<keyword evidence="8" id="KW-0472">Membrane</keyword>
<comment type="similarity">
    <text evidence="2">Belongs to the bacterial secretin family. GSP D subfamily.</text>
</comment>
<dbReference type="Proteomes" id="UP000596252">
    <property type="component" value="Chromosome"/>
</dbReference>
<accession>A0ABX7G3W6</accession>
<dbReference type="InterPro" id="IPR049371">
    <property type="entry name" value="GspD-like_N0"/>
</dbReference>
<keyword evidence="3 10" id="KW-0813">Transport</keyword>
<sequence>MNNQGFRRKLIASLVAGTVLLSPAIAWSANEQLAPSFKNAEIQEFINTVGKRLNKTIIVDPTIRGKINVRSYDNLTEDQYFQFFLNVLQVYGYAVVEMENGVLKVIKDKDAKTSNIRVADDNAPGLGDELVTRIVPLYNSEAKQLAPLLRQLNDNAGGGNVVNYDPSNVLMLTGRAAVVNKLVEIVKRVDKQGDTEVLVVPLQHASASEMVRIIDTLYRASANQAQLPGQAPKVVADERINAVVISGDEKSRQRVVELVKRLDAEQASTGNTKVRYLRYAKAEDLVEVLTGFAQKLEESKESTAQQGPGKRRSHINIMAHTDTNALVISAEPDQMRTLESVINQLDIRRAQVLVEAIIVEVAEGDDVGFGVQWATESGGGTQFNNLGPTIGEIGAGIWQARGEEASEVTTIDGNGNPIVSKNPEKRGDITLLAQALGKVNGMAWGVAMGDFGALIQAVSSDTNSNVLATPSITTLDNQEAAFIVGDEVPILTGSQNSSNGNSNPFQTVERKEVGVKLKVTPQINEGNAVKLAIEQEVSGINGKTGVDVTFATRRLTTTVMADSGQIVVLGGLINEEVQESVQKVPILGDIPLLGHLFKSSSSGKKKKNLMVFIKPTIIRDGITMEGIAGRKYNYFRALQLEQQERGVNLMPNTDVPVLEEWDQSQHLPPEVNDILERYKEGKGLDTDMREKDAALNYINENK</sequence>
<dbReference type="PANTHER" id="PTHR30332:SF24">
    <property type="entry name" value="SECRETIN GSPD-RELATED"/>
    <property type="match status" value="1"/>
</dbReference>
<feature type="domain" description="NolW-like" evidence="13">
    <location>
        <begin position="132"/>
        <end position="193"/>
    </location>
</feature>
<evidence type="ECO:0000256" key="5">
    <source>
        <dbReference type="ARBA" id="ARBA00022692"/>
    </source>
</evidence>
<evidence type="ECO:0000259" key="12">
    <source>
        <dbReference type="Pfam" id="PF00263"/>
    </source>
</evidence>
<keyword evidence="16" id="KW-1185">Reference proteome</keyword>
<evidence type="ECO:0000256" key="4">
    <source>
        <dbReference type="ARBA" id="ARBA00022452"/>
    </source>
</evidence>
<evidence type="ECO:0000256" key="7">
    <source>
        <dbReference type="ARBA" id="ARBA00022927"/>
    </source>
</evidence>
<evidence type="ECO:0000259" key="14">
    <source>
        <dbReference type="Pfam" id="PF21305"/>
    </source>
</evidence>
<dbReference type="InterPro" id="IPR005644">
    <property type="entry name" value="NolW-like"/>
</dbReference>
<keyword evidence="6 11" id="KW-0732">Signal</keyword>
<evidence type="ECO:0000259" key="13">
    <source>
        <dbReference type="Pfam" id="PF03958"/>
    </source>
</evidence>
<feature type="domain" description="Type II/III secretion system secretin-like" evidence="12">
    <location>
        <begin position="457"/>
        <end position="619"/>
    </location>
</feature>
<dbReference type="Pfam" id="PF21305">
    <property type="entry name" value="type_II_gspD_N0"/>
    <property type="match status" value="1"/>
</dbReference>
<organism evidence="15 16">
    <name type="scientific">Shewanella litorisediminis</name>
    <dbReference type="NCBI Taxonomy" id="1173586"/>
    <lineage>
        <taxon>Bacteria</taxon>
        <taxon>Pseudomonadati</taxon>
        <taxon>Pseudomonadota</taxon>
        <taxon>Gammaproteobacteria</taxon>
        <taxon>Alteromonadales</taxon>
        <taxon>Shewanellaceae</taxon>
        <taxon>Shewanella</taxon>
    </lineage>
</organism>
<dbReference type="PRINTS" id="PR00811">
    <property type="entry name" value="BCTERIALGSPD"/>
</dbReference>